<organism evidence="1 2">
    <name type="scientific">Micromonospora lutea</name>
    <dbReference type="NCBI Taxonomy" id="419825"/>
    <lineage>
        <taxon>Bacteria</taxon>
        <taxon>Bacillati</taxon>
        <taxon>Actinomycetota</taxon>
        <taxon>Actinomycetes</taxon>
        <taxon>Micromonosporales</taxon>
        <taxon>Micromonosporaceae</taxon>
        <taxon>Micromonospora</taxon>
    </lineage>
</organism>
<dbReference type="EMBL" id="BOPB01000001">
    <property type="protein sequence ID" value="GIJ19398.1"/>
    <property type="molecule type" value="Genomic_DNA"/>
</dbReference>
<proteinExistence type="predicted"/>
<evidence type="ECO:0000313" key="1">
    <source>
        <dbReference type="EMBL" id="GIJ19398.1"/>
    </source>
</evidence>
<dbReference type="Pfam" id="PF19739">
    <property type="entry name" value="DUF6228"/>
    <property type="match status" value="1"/>
</dbReference>
<name>A0ABQ4INV5_9ACTN</name>
<protein>
    <submittedName>
        <fullName evidence="1">Uncharacterized protein</fullName>
    </submittedName>
</protein>
<accession>A0ABQ4INV5</accession>
<keyword evidence="2" id="KW-1185">Reference proteome</keyword>
<gene>
    <name evidence="1" type="ORF">Vlu01_00220</name>
</gene>
<dbReference type="Proteomes" id="UP000643165">
    <property type="component" value="Unassembled WGS sequence"/>
</dbReference>
<evidence type="ECO:0000313" key="2">
    <source>
        <dbReference type="Proteomes" id="UP000643165"/>
    </source>
</evidence>
<sequence>MEEPFELRSLGTSCSWVLHPPTDPYGDGYIWAVRSKISDEGMTAETSATLAGRWAPENETLGWFFQSLANDWQGWEGGREWSSLEGEMEIDARHDGRGHVAIGVTLKRARQAYADDAWSARTVFVVEAGEEMTRLAADLRDLLGV</sequence>
<dbReference type="InterPro" id="IPR046196">
    <property type="entry name" value="DUF6228"/>
</dbReference>
<reference evidence="1 2" key="1">
    <citation type="submission" date="2021-01" db="EMBL/GenBank/DDBJ databases">
        <title>Whole genome shotgun sequence of Verrucosispora lutea NBRC 106530.</title>
        <authorList>
            <person name="Komaki H."/>
            <person name="Tamura T."/>
        </authorList>
    </citation>
    <scope>NUCLEOTIDE SEQUENCE [LARGE SCALE GENOMIC DNA]</scope>
    <source>
        <strain evidence="1 2">NBRC 106530</strain>
    </source>
</reference>
<comment type="caution">
    <text evidence="1">The sequence shown here is derived from an EMBL/GenBank/DDBJ whole genome shotgun (WGS) entry which is preliminary data.</text>
</comment>
<dbReference type="RefSeq" id="WP_203990589.1">
    <property type="nucleotide sequence ID" value="NZ_BOPB01000001.1"/>
</dbReference>